<evidence type="ECO:0000313" key="2">
    <source>
        <dbReference type="EMBL" id="RAP77411.1"/>
    </source>
</evidence>
<keyword evidence="3" id="KW-1185">Reference proteome</keyword>
<dbReference type="OrthoDB" id="194298at2"/>
<dbReference type="PROSITE" id="PS51819">
    <property type="entry name" value="VOC"/>
    <property type="match status" value="1"/>
</dbReference>
<dbReference type="InterPro" id="IPR004360">
    <property type="entry name" value="Glyas_Fos-R_dOase_dom"/>
</dbReference>
<organism evidence="2 3">
    <name type="scientific">Paenibacillus montanisoli</name>
    <dbReference type="NCBI Taxonomy" id="2081970"/>
    <lineage>
        <taxon>Bacteria</taxon>
        <taxon>Bacillati</taxon>
        <taxon>Bacillota</taxon>
        <taxon>Bacilli</taxon>
        <taxon>Bacillales</taxon>
        <taxon>Paenibacillaceae</taxon>
        <taxon>Paenibacillus</taxon>
    </lineage>
</organism>
<proteinExistence type="predicted"/>
<dbReference type="SUPFAM" id="SSF54593">
    <property type="entry name" value="Glyoxalase/Bleomycin resistance protein/Dihydroxybiphenyl dioxygenase"/>
    <property type="match status" value="1"/>
</dbReference>
<reference evidence="2 3" key="1">
    <citation type="submission" date="2018-06" db="EMBL/GenBank/DDBJ databases">
        <title>Paenibacillus montanisoli sp. nov., isolated from mountain area soil.</title>
        <authorList>
            <person name="Wu M."/>
        </authorList>
    </citation>
    <scope>NUCLEOTIDE SEQUENCE [LARGE SCALE GENOMIC DNA]</scope>
    <source>
        <strain evidence="2 3">RA17</strain>
    </source>
</reference>
<feature type="domain" description="VOC" evidence="1">
    <location>
        <begin position="12"/>
        <end position="131"/>
    </location>
</feature>
<evidence type="ECO:0000313" key="3">
    <source>
        <dbReference type="Proteomes" id="UP000249260"/>
    </source>
</evidence>
<accession>A0A328U7N9</accession>
<dbReference type="AlphaFoldDB" id="A0A328U7N9"/>
<dbReference type="InterPro" id="IPR037523">
    <property type="entry name" value="VOC_core"/>
</dbReference>
<dbReference type="RefSeq" id="WP_112880534.1">
    <property type="nucleotide sequence ID" value="NZ_QLUW01000001.1"/>
</dbReference>
<dbReference type="EMBL" id="QLUW01000001">
    <property type="protein sequence ID" value="RAP77411.1"/>
    <property type="molecule type" value="Genomic_DNA"/>
</dbReference>
<comment type="caution">
    <text evidence="2">The sequence shown here is derived from an EMBL/GenBank/DDBJ whole genome shotgun (WGS) entry which is preliminary data.</text>
</comment>
<dbReference type="Proteomes" id="UP000249260">
    <property type="component" value="Unassembled WGS sequence"/>
</dbReference>
<dbReference type="InterPro" id="IPR029068">
    <property type="entry name" value="Glyas_Bleomycin-R_OHBP_Dase"/>
</dbReference>
<name>A0A328U7N9_9BACL</name>
<dbReference type="Gene3D" id="3.10.180.10">
    <property type="entry name" value="2,3-Dihydroxybiphenyl 1,2-Dioxygenase, domain 1"/>
    <property type="match status" value="1"/>
</dbReference>
<dbReference type="Pfam" id="PF00903">
    <property type="entry name" value="Glyoxalase"/>
    <property type="match status" value="1"/>
</dbReference>
<evidence type="ECO:0000259" key="1">
    <source>
        <dbReference type="PROSITE" id="PS51819"/>
    </source>
</evidence>
<gene>
    <name evidence="2" type="ORF">DL346_02710</name>
</gene>
<protein>
    <submittedName>
        <fullName evidence="2">Bleomycin resistance protein</fullName>
    </submittedName>
</protein>
<sequence length="139" mass="14975">MSAKSLPKAAISGSSTVLLVSDVKASAAFYQNLGFAYEEIGGPDVSHVHVSRGNLTLILHPAASKSDVRPYSSMTGGLYFDVYAYTDAVDLLVDEIRVKELDIVNGPHFSENWNEVTIKDIDGYRITFGGGLSTDEVSD</sequence>